<dbReference type="Proteomes" id="UP000184020">
    <property type="component" value="Unassembled WGS sequence"/>
</dbReference>
<protein>
    <submittedName>
        <fullName evidence="1">Uncharacterized protein</fullName>
    </submittedName>
</protein>
<dbReference type="STRING" id="229205.SAMN05444372_1262"/>
<dbReference type="OrthoDB" id="1342391at2"/>
<dbReference type="EMBL" id="FQWF01000026">
    <property type="protein sequence ID" value="SHH21377.1"/>
    <property type="molecule type" value="Genomic_DNA"/>
</dbReference>
<keyword evidence="2" id="KW-1185">Reference proteome</keyword>
<proteinExistence type="predicted"/>
<dbReference type="AlphaFoldDB" id="A0A1M5R4P4"/>
<dbReference type="RefSeq" id="WP_073022152.1">
    <property type="nucleotide sequence ID" value="NZ_FQWF01000026.1"/>
</dbReference>
<accession>A0A1M5R4P4</accession>
<evidence type="ECO:0000313" key="1">
    <source>
        <dbReference type="EMBL" id="SHH21377.1"/>
    </source>
</evidence>
<evidence type="ECO:0000313" key="2">
    <source>
        <dbReference type="Proteomes" id="UP000184020"/>
    </source>
</evidence>
<name>A0A1M5R4P4_9FLAO</name>
<organism evidence="1 2">
    <name type="scientific">Flavobacterium micromati</name>
    <dbReference type="NCBI Taxonomy" id="229205"/>
    <lineage>
        <taxon>Bacteria</taxon>
        <taxon>Pseudomonadati</taxon>
        <taxon>Bacteroidota</taxon>
        <taxon>Flavobacteriia</taxon>
        <taxon>Flavobacteriales</taxon>
        <taxon>Flavobacteriaceae</taxon>
        <taxon>Flavobacterium</taxon>
    </lineage>
</organism>
<gene>
    <name evidence="1" type="ORF">SAMN05444372_1262</name>
</gene>
<sequence length="272" mass="31652">MKHIKKVILLIPFFILSRNSSKYLASYEPINVFLETQKIDKNKVHILQSDKEENRQALRIFNGGEGANRYIDPTDPTDYTDGLYVKKHWKKLYKQYVNDTLKRHWKKEDFPNYNYEIRVERDQYTNGTNLFTATALIHEVIDAYFLSIVDHHNYTPSTALPSFPELFEGYLLKEYPNSTDKQDAQHKEMADRYVDPMASALQEYDANYLINYQVYKDLAWGGLKDAPIFDKTFPPASAESNRIKNRYSCESVGRAVELGTPNEQKPVGKPCN</sequence>
<reference evidence="2" key="1">
    <citation type="submission" date="2016-11" db="EMBL/GenBank/DDBJ databases">
        <authorList>
            <person name="Varghese N."/>
            <person name="Submissions S."/>
        </authorList>
    </citation>
    <scope>NUCLEOTIDE SEQUENCE [LARGE SCALE GENOMIC DNA]</scope>
    <source>
        <strain evidence="2">DSM 17659</strain>
    </source>
</reference>